<dbReference type="EMBL" id="FTMN01000008">
    <property type="protein sequence ID" value="SIQ73959.1"/>
    <property type="molecule type" value="Genomic_DNA"/>
</dbReference>
<comment type="similarity">
    <text evidence="6">Belongs to the LptE lipoprotein family.</text>
</comment>
<keyword evidence="4 6" id="KW-0998">Cell outer membrane</keyword>
<dbReference type="InterPro" id="IPR007485">
    <property type="entry name" value="LPS_assembly_LptE"/>
</dbReference>
<keyword evidence="2 6" id="KW-0472">Membrane</keyword>
<proteinExistence type="inferred from homology"/>
<keyword evidence="3 6" id="KW-0564">Palmitate</keyword>
<dbReference type="HAMAP" id="MF_01186">
    <property type="entry name" value="LPS_assembly_LptE"/>
    <property type="match status" value="1"/>
</dbReference>
<dbReference type="GO" id="GO:0001530">
    <property type="term" value="F:lipopolysaccharide binding"/>
    <property type="evidence" value="ECO:0007669"/>
    <property type="project" value="TreeGrafter"/>
</dbReference>
<dbReference type="PROSITE" id="PS51257">
    <property type="entry name" value="PROKAR_LIPOPROTEIN"/>
    <property type="match status" value="1"/>
</dbReference>
<dbReference type="GO" id="GO:1990351">
    <property type="term" value="C:transporter complex"/>
    <property type="evidence" value="ECO:0007669"/>
    <property type="project" value="TreeGrafter"/>
</dbReference>
<dbReference type="AlphaFoldDB" id="A0A1N6V8A8"/>
<protein>
    <recommendedName>
        <fullName evidence="6">LPS-assembly lipoprotein LptE</fullName>
    </recommendedName>
</protein>
<evidence type="ECO:0000313" key="8">
    <source>
        <dbReference type="Proteomes" id="UP000186895"/>
    </source>
</evidence>
<comment type="subunit">
    <text evidence="6">Component of the lipopolysaccharide transport and assembly complex. Interacts with LptD.</text>
</comment>
<dbReference type="Proteomes" id="UP000186895">
    <property type="component" value="Unassembled WGS sequence"/>
</dbReference>
<name>A0A1N6V8A8_9GAMM</name>
<dbReference type="PANTHER" id="PTHR38098">
    <property type="entry name" value="LPS-ASSEMBLY LIPOPROTEIN LPTE"/>
    <property type="match status" value="1"/>
</dbReference>
<accession>A0A1N6V8A8</accession>
<evidence type="ECO:0000256" key="1">
    <source>
        <dbReference type="ARBA" id="ARBA00022729"/>
    </source>
</evidence>
<organism evidence="7 8">
    <name type="scientific">Marinobacterium stanieri</name>
    <dbReference type="NCBI Taxonomy" id="49186"/>
    <lineage>
        <taxon>Bacteria</taxon>
        <taxon>Pseudomonadati</taxon>
        <taxon>Pseudomonadota</taxon>
        <taxon>Gammaproteobacteria</taxon>
        <taxon>Oceanospirillales</taxon>
        <taxon>Oceanospirillaceae</taxon>
        <taxon>Marinobacterium</taxon>
    </lineage>
</organism>
<evidence type="ECO:0000313" key="7">
    <source>
        <dbReference type="EMBL" id="SIQ73959.1"/>
    </source>
</evidence>
<dbReference type="GO" id="GO:0009279">
    <property type="term" value="C:cell outer membrane"/>
    <property type="evidence" value="ECO:0007669"/>
    <property type="project" value="UniProtKB-SubCell"/>
</dbReference>
<gene>
    <name evidence="6" type="primary">lptE</name>
    <name evidence="7" type="ORF">SAMN05421647_10891</name>
</gene>
<dbReference type="STRING" id="49186.SAMN05421647_10891"/>
<dbReference type="GO" id="GO:0015920">
    <property type="term" value="P:lipopolysaccharide transport"/>
    <property type="evidence" value="ECO:0007669"/>
    <property type="project" value="TreeGrafter"/>
</dbReference>
<dbReference type="eggNOG" id="COG2980">
    <property type="taxonomic scope" value="Bacteria"/>
</dbReference>
<evidence type="ECO:0000256" key="5">
    <source>
        <dbReference type="ARBA" id="ARBA00023288"/>
    </source>
</evidence>
<sequence>MHKRLTLPVALLGLSLLLSACGFQLRGLQDVPEPLRQAQLVVDSKTSQLERELRRTFSINGVELDAGGRYRIELTRERHTRRAATLTGNADVAEYELRSEAWFRVLDTQDENRALIPEQRVMIERVYSNNPDNITASDSQEHLIRQQMQQELAQQILRQYISIRPGA</sequence>
<evidence type="ECO:0000256" key="4">
    <source>
        <dbReference type="ARBA" id="ARBA00023237"/>
    </source>
</evidence>
<keyword evidence="1 6" id="KW-0732">Signal</keyword>
<keyword evidence="5 6" id="KW-0449">Lipoprotein</keyword>
<dbReference type="PANTHER" id="PTHR38098:SF1">
    <property type="entry name" value="LPS-ASSEMBLY LIPOPROTEIN LPTE"/>
    <property type="match status" value="1"/>
</dbReference>
<reference evidence="8" key="1">
    <citation type="submission" date="2017-01" db="EMBL/GenBank/DDBJ databases">
        <authorList>
            <person name="Varghese N."/>
            <person name="Submissions S."/>
        </authorList>
    </citation>
    <scope>NUCLEOTIDE SEQUENCE [LARGE SCALE GENOMIC DNA]</scope>
    <source>
        <strain evidence="8">DSM 7027</strain>
    </source>
</reference>
<dbReference type="GO" id="GO:0043165">
    <property type="term" value="P:Gram-negative-bacterium-type cell outer membrane assembly"/>
    <property type="evidence" value="ECO:0007669"/>
    <property type="project" value="UniProtKB-UniRule"/>
</dbReference>
<evidence type="ECO:0000256" key="2">
    <source>
        <dbReference type="ARBA" id="ARBA00023136"/>
    </source>
</evidence>
<dbReference type="Gene3D" id="3.30.160.150">
    <property type="entry name" value="Lipoprotein like domain"/>
    <property type="match status" value="1"/>
</dbReference>
<comment type="subcellular location">
    <subcellularLocation>
        <location evidence="6">Cell outer membrane</location>
        <topology evidence="6">Lipid-anchor</topology>
    </subcellularLocation>
</comment>
<dbReference type="Pfam" id="PF04390">
    <property type="entry name" value="LptE"/>
    <property type="match status" value="1"/>
</dbReference>
<evidence type="ECO:0000256" key="3">
    <source>
        <dbReference type="ARBA" id="ARBA00023139"/>
    </source>
</evidence>
<evidence type="ECO:0000256" key="6">
    <source>
        <dbReference type="HAMAP-Rule" id="MF_01186"/>
    </source>
</evidence>
<keyword evidence="8" id="KW-1185">Reference proteome</keyword>
<comment type="function">
    <text evidence="6">Together with LptD, is involved in the assembly of lipopolysaccharide (LPS) at the surface of the outer membrane. Required for the proper assembly of LptD. Binds LPS and may serve as the LPS recognition site at the outer membrane.</text>
</comment>
<dbReference type="RefSeq" id="WP_076464407.1">
    <property type="nucleotide sequence ID" value="NZ_FTMN01000008.1"/>
</dbReference>